<dbReference type="PANTHER" id="PTHR43652:SF6">
    <property type="entry name" value="ARGININE REPRESSOR"/>
    <property type="match status" value="1"/>
</dbReference>
<comment type="caution">
    <text evidence="7">The sequence shown here is derived from an EMBL/GenBank/DDBJ whole genome shotgun (WGS) entry which is preliminary data.</text>
</comment>
<reference evidence="7 8" key="1">
    <citation type="submission" date="2009-12" db="EMBL/GenBank/DDBJ databases">
        <authorList>
            <person name="Shrivastava S."/>
            <person name="Madupu R."/>
            <person name="Durkin A.S."/>
            <person name="Torralba M."/>
            <person name="Methe B."/>
            <person name="Sutton G.G."/>
            <person name="Strausberg R.L."/>
            <person name="Nelson K.E."/>
        </authorList>
    </citation>
    <scope>NUCLEOTIDE SEQUENCE [LARGE SCALE GENOMIC DNA]</scope>
    <source>
        <strain evidence="7 8">W5455</strain>
    </source>
</reference>
<feature type="transmembrane region" description="Helical" evidence="6">
    <location>
        <begin position="398"/>
        <end position="421"/>
    </location>
</feature>
<feature type="transmembrane region" description="Helical" evidence="6">
    <location>
        <begin position="557"/>
        <end position="579"/>
    </location>
</feature>
<dbReference type="PANTHER" id="PTHR43652">
    <property type="entry name" value="BASIC AMINO ACID ANTIPORTER YFCC-RELATED"/>
    <property type="match status" value="1"/>
</dbReference>
<keyword evidence="2" id="KW-1003">Cell membrane</keyword>
<feature type="transmembrane region" description="Helical" evidence="6">
    <location>
        <begin position="291"/>
        <end position="310"/>
    </location>
</feature>
<feature type="transmembrane region" description="Helical" evidence="6">
    <location>
        <begin position="433"/>
        <end position="451"/>
    </location>
</feature>
<protein>
    <submittedName>
        <fullName evidence="7">C4-dicarboxylate anaerobic carrier</fullName>
    </submittedName>
</protein>
<evidence type="ECO:0000313" key="7">
    <source>
        <dbReference type="EMBL" id="EFB90591.1"/>
    </source>
</evidence>
<sequence>MPILEKVGQICHGHFRENVRHYRQNASANDAVAPRKTRIKAFFERSKKNPTSRASSQAVSRRAHIWKWCVPDGDIGGRSPSPFFQKIKLIYSSCTCPTQAVMVIYRNKPFGLISFSGGIAMAVQNKALKLPHTFALMFVLTAVMATLTWIIPAGVYDVDPQTKRVIADSYHQVASNPQGLWDIFNAVTKGMIQSAVMMSMVFFIGGAVEVIEQTGTIRAGMGRIVGMLKGKEIWAVVVIMIAMSIGGAVGVFANPVIALIPVGVLLAKSLGYDAVVGFAMMYLASYAGFNVGWANMFTVGIANEIAGLPITSGFGIRVVLHVLNIALTIAFVLIYIRRIKKDPAKSLVYDPNAPAQAEDAGVLAANAKMTWRQSVCALIVVLSFGFIIYGSLNWKWGISHYSTVFLIMGLTSGFIGGLGLNQTFKAFTKGMSSLTYAAFVIVFARAISVVMTDGKIIHTIVYYLSMPIGKVSAVAGANLMFLANVIINFFIPSGSGQAVTVMPIMVPVADLSNISRQVAVQAFQFGDGFTNCFIPTSGVLMGVLGLAGIAYGKYVRWFLPMLLVQLLMGSITVTLMQIFGW</sequence>
<feature type="transmembrane region" description="Helical" evidence="6">
    <location>
        <begin position="316"/>
        <end position="336"/>
    </location>
</feature>
<feature type="transmembrane region" description="Helical" evidence="6">
    <location>
        <begin position="233"/>
        <end position="253"/>
    </location>
</feature>
<feature type="transmembrane region" description="Helical" evidence="6">
    <location>
        <begin position="259"/>
        <end position="284"/>
    </location>
</feature>
<comment type="subcellular location">
    <subcellularLocation>
        <location evidence="1">Cell membrane</location>
        <topology evidence="1">Multi-pass membrane protein</topology>
    </subcellularLocation>
</comment>
<feature type="transmembrane region" description="Helical" evidence="6">
    <location>
        <begin position="134"/>
        <end position="155"/>
    </location>
</feature>
<evidence type="ECO:0000256" key="4">
    <source>
        <dbReference type="ARBA" id="ARBA00022989"/>
    </source>
</evidence>
<keyword evidence="5 6" id="KW-0472">Membrane</keyword>
<feature type="transmembrane region" description="Helical" evidence="6">
    <location>
        <begin position="191"/>
        <end position="212"/>
    </location>
</feature>
<evidence type="ECO:0000256" key="5">
    <source>
        <dbReference type="ARBA" id="ARBA00023136"/>
    </source>
</evidence>
<feature type="transmembrane region" description="Helical" evidence="6">
    <location>
        <begin position="375"/>
        <end position="392"/>
    </location>
</feature>
<dbReference type="InterPro" id="IPR051679">
    <property type="entry name" value="DASS-Related_Transporters"/>
</dbReference>
<feature type="transmembrane region" description="Helical" evidence="6">
    <location>
        <begin position="532"/>
        <end position="551"/>
    </location>
</feature>
<keyword evidence="4 6" id="KW-1133">Transmembrane helix</keyword>
<dbReference type="Proteomes" id="UP000006462">
    <property type="component" value="Unassembled WGS sequence"/>
</dbReference>
<name>A0ABP2HTY2_9BACT</name>
<evidence type="ECO:0000256" key="3">
    <source>
        <dbReference type="ARBA" id="ARBA00022692"/>
    </source>
</evidence>
<evidence type="ECO:0000256" key="2">
    <source>
        <dbReference type="ARBA" id="ARBA00022475"/>
    </source>
</evidence>
<gene>
    <name evidence="7" type="ORF">HMPREF7215_0708</name>
</gene>
<dbReference type="EMBL" id="ADFP01000072">
    <property type="protein sequence ID" value="EFB90591.1"/>
    <property type="molecule type" value="Genomic_DNA"/>
</dbReference>
<dbReference type="InterPro" id="IPR018385">
    <property type="entry name" value="C4_dicarb_anaerob_car-like"/>
</dbReference>
<accession>A0ABP2HTY2</accession>
<evidence type="ECO:0000256" key="6">
    <source>
        <dbReference type="SAM" id="Phobius"/>
    </source>
</evidence>
<organism evidence="7 8">
    <name type="scientific">Pyramidobacter piscolens W5455</name>
    <dbReference type="NCBI Taxonomy" id="352165"/>
    <lineage>
        <taxon>Bacteria</taxon>
        <taxon>Thermotogati</taxon>
        <taxon>Synergistota</taxon>
        <taxon>Synergistia</taxon>
        <taxon>Synergistales</taxon>
        <taxon>Dethiosulfovibrionaceae</taxon>
        <taxon>Pyramidobacter</taxon>
    </lineage>
</organism>
<dbReference type="Pfam" id="PF03606">
    <property type="entry name" value="DcuC"/>
    <property type="match status" value="1"/>
</dbReference>
<feature type="transmembrane region" description="Helical" evidence="6">
    <location>
        <begin position="471"/>
        <end position="491"/>
    </location>
</feature>
<keyword evidence="8" id="KW-1185">Reference proteome</keyword>
<evidence type="ECO:0000313" key="8">
    <source>
        <dbReference type="Proteomes" id="UP000006462"/>
    </source>
</evidence>
<evidence type="ECO:0000256" key="1">
    <source>
        <dbReference type="ARBA" id="ARBA00004651"/>
    </source>
</evidence>
<proteinExistence type="predicted"/>
<keyword evidence="3 6" id="KW-0812">Transmembrane</keyword>